<accession>A0A1X2CAS6</accession>
<dbReference type="GO" id="GO:0043565">
    <property type="term" value="F:sequence-specific DNA binding"/>
    <property type="evidence" value="ECO:0007669"/>
    <property type="project" value="InterPro"/>
</dbReference>
<evidence type="ECO:0000313" key="6">
    <source>
        <dbReference type="EMBL" id="ORW72921.1"/>
    </source>
</evidence>
<dbReference type="PANTHER" id="PTHR43280:SF2">
    <property type="entry name" value="HTH-TYPE TRANSCRIPTIONAL REGULATOR EXSA"/>
    <property type="match status" value="1"/>
</dbReference>
<reference evidence="5" key="2">
    <citation type="journal article" date="2019" name="Emerg. Microbes Infect.">
        <title>Comprehensive subspecies identification of 175 nontuberculous mycobacteria species based on 7547 genomic profiles.</title>
        <authorList>
            <person name="Matsumoto Y."/>
            <person name="Kinjo T."/>
            <person name="Motooka D."/>
            <person name="Nabeya D."/>
            <person name="Jung N."/>
            <person name="Uechi K."/>
            <person name="Horii T."/>
            <person name="Iida T."/>
            <person name="Fujita J."/>
            <person name="Nakamura S."/>
        </authorList>
    </citation>
    <scope>NUCLEOTIDE SEQUENCE [LARGE SCALE GENOMIC DNA]</scope>
    <source>
        <strain evidence="5">JCM 13016</strain>
    </source>
</reference>
<dbReference type="PANTHER" id="PTHR43280">
    <property type="entry name" value="ARAC-FAMILY TRANSCRIPTIONAL REGULATOR"/>
    <property type="match status" value="1"/>
</dbReference>
<feature type="domain" description="HTH araC/xylS-type" evidence="4">
    <location>
        <begin position="244"/>
        <end position="342"/>
    </location>
</feature>
<dbReference type="SUPFAM" id="SSF46689">
    <property type="entry name" value="Homeodomain-like"/>
    <property type="match status" value="2"/>
</dbReference>
<dbReference type="InterPro" id="IPR029062">
    <property type="entry name" value="Class_I_gatase-like"/>
</dbReference>
<gene>
    <name evidence="6" type="ORF">AWC23_08680</name>
    <name evidence="5" type="ORF">MSAS_17250</name>
</gene>
<dbReference type="AlphaFoldDB" id="A0A1X2CAS6"/>
<dbReference type="Gene3D" id="1.10.10.60">
    <property type="entry name" value="Homeodomain-like"/>
    <property type="match status" value="2"/>
</dbReference>
<keyword evidence="1" id="KW-0805">Transcription regulation</keyword>
<dbReference type="SUPFAM" id="SSF52317">
    <property type="entry name" value="Class I glutamine amidotransferase-like"/>
    <property type="match status" value="1"/>
</dbReference>
<keyword evidence="3" id="KW-0804">Transcription</keyword>
<dbReference type="Gene3D" id="3.40.50.880">
    <property type="match status" value="1"/>
</dbReference>
<reference evidence="5" key="3">
    <citation type="submission" date="2020-02" db="EMBL/GenBank/DDBJ databases">
        <authorList>
            <person name="Matsumoto Y."/>
            <person name="Motooka D."/>
            <person name="Nakamura S."/>
        </authorList>
    </citation>
    <scope>NUCLEOTIDE SEQUENCE</scope>
    <source>
        <strain evidence="5">JCM 13016</strain>
    </source>
</reference>
<protein>
    <submittedName>
        <fullName evidence="5">Transcriptional regulator</fullName>
    </submittedName>
</protein>
<dbReference type="PROSITE" id="PS01124">
    <property type="entry name" value="HTH_ARAC_FAMILY_2"/>
    <property type="match status" value="1"/>
</dbReference>
<keyword evidence="7" id="KW-1185">Reference proteome</keyword>
<proteinExistence type="predicted"/>
<dbReference type="OrthoDB" id="3992151at2"/>
<name>A0A1X2CAS6_9MYCO</name>
<dbReference type="STRING" id="220927.AWC23_08680"/>
<dbReference type="InterPro" id="IPR009057">
    <property type="entry name" value="Homeodomain-like_sf"/>
</dbReference>
<organism evidence="5">
    <name type="scientific">Mycobacterium saskatchewanense</name>
    <dbReference type="NCBI Taxonomy" id="220927"/>
    <lineage>
        <taxon>Bacteria</taxon>
        <taxon>Bacillati</taxon>
        <taxon>Actinomycetota</taxon>
        <taxon>Actinomycetes</taxon>
        <taxon>Mycobacteriales</taxon>
        <taxon>Mycobacteriaceae</taxon>
        <taxon>Mycobacterium</taxon>
        <taxon>Mycobacterium simiae complex</taxon>
    </lineage>
</organism>
<evidence type="ECO:0000313" key="5">
    <source>
        <dbReference type="EMBL" id="BBX62551.1"/>
    </source>
</evidence>
<keyword evidence="2" id="KW-0238">DNA-binding</keyword>
<evidence type="ECO:0000256" key="1">
    <source>
        <dbReference type="ARBA" id="ARBA00023015"/>
    </source>
</evidence>
<reference evidence="6 7" key="1">
    <citation type="submission" date="2016-01" db="EMBL/GenBank/DDBJ databases">
        <title>The new phylogeny of the genus Mycobacterium.</title>
        <authorList>
            <person name="Tarcisio F."/>
            <person name="Conor M."/>
            <person name="Antonella G."/>
            <person name="Elisabetta G."/>
            <person name="Giulia F.S."/>
            <person name="Sara T."/>
            <person name="Anna F."/>
            <person name="Clotilde B."/>
            <person name="Roberto B."/>
            <person name="Veronica D.S."/>
            <person name="Fabio R."/>
            <person name="Monica P."/>
            <person name="Olivier J."/>
            <person name="Enrico T."/>
            <person name="Nicola S."/>
        </authorList>
    </citation>
    <scope>NUCLEOTIDE SEQUENCE [LARGE SCALE GENOMIC DNA]</scope>
    <source>
        <strain evidence="6 7">DSM 44616</strain>
    </source>
</reference>
<dbReference type="EMBL" id="AP022573">
    <property type="protein sequence ID" value="BBX62551.1"/>
    <property type="molecule type" value="Genomic_DNA"/>
</dbReference>
<evidence type="ECO:0000313" key="7">
    <source>
        <dbReference type="Proteomes" id="UP000193387"/>
    </source>
</evidence>
<evidence type="ECO:0000256" key="2">
    <source>
        <dbReference type="ARBA" id="ARBA00023125"/>
    </source>
</evidence>
<dbReference type="KEGG" id="msak:MSAS_17250"/>
<dbReference type="SMART" id="SM00342">
    <property type="entry name" value="HTH_ARAC"/>
    <property type="match status" value="1"/>
</dbReference>
<dbReference type="EMBL" id="LQPR01000021">
    <property type="protein sequence ID" value="ORW72921.1"/>
    <property type="molecule type" value="Genomic_DNA"/>
</dbReference>
<sequence>MANSDNERPVHVDLAAPCGVPGDNRVVMIRCVIAVPRHATLSSVALAADLLGVAAVTAGGPPGPHSTVIASVDGGDVQFGTATLRATSVLARTTECDVIWVAGFWGTPARGIDDNAELVAWLTARHEQGSLIAGHGPAAFLLAEAGLLDGRLATAFISQAAEFARRFPAVDLQPSRLITDAGGVFCCVGMNSAADLLVMLIERTFGRQVARSVAQWALSDSRRNYETGMTAFGGQKYHGDSDIAKVQGYLEQHFTEPLALRDVARTFGMSARTLTRRFKAATGERPRDYLGRLRVEAAKDLLRETQLSIAEISSRVGYRDAGALYSMFAKHDGTRPSDYRPITRLPPGP</sequence>
<evidence type="ECO:0000259" key="4">
    <source>
        <dbReference type="PROSITE" id="PS01124"/>
    </source>
</evidence>
<dbReference type="Proteomes" id="UP000193387">
    <property type="component" value="Unassembled WGS sequence"/>
</dbReference>
<dbReference type="RefSeq" id="WP_085254924.1">
    <property type="nucleotide sequence ID" value="NZ_AP022573.1"/>
</dbReference>
<dbReference type="InterPro" id="IPR018060">
    <property type="entry name" value="HTH_AraC"/>
</dbReference>
<evidence type="ECO:0000256" key="3">
    <source>
        <dbReference type="ARBA" id="ARBA00023163"/>
    </source>
</evidence>
<dbReference type="GO" id="GO:0003700">
    <property type="term" value="F:DNA-binding transcription factor activity"/>
    <property type="evidence" value="ECO:0007669"/>
    <property type="project" value="InterPro"/>
</dbReference>
<dbReference type="Pfam" id="PF12833">
    <property type="entry name" value="HTH_18"/>
    <property type="match status" value="1"/>
</dbReference>